<dbReference type="RefSeq" id="WP_009195352.1">
    <property type="nucleotide sequence ID" value="NZ_AODQ01000041.1"/>
</dbReference>
<feature type="domain" description="VOC" evidence="1">
    <location>
        <begin position="5"/>
        <end position="125"/>
    </location>
</feature>
<proteinExistence type="predicted"/>
<dbReference type="EMBL" id="AODQ01000041">
    <property type="protein sequence ID" value="EMR02918.1"/>
    <property type="molecule type" value="Genomic_DNA"/>
</dbReference>
<sequence>MLIQQIKETCLYVTDLERTREFYEGILELPVIGKVDHRHIFFRAGRSVLLCFIAEASRKSGQLPPHWAKGKQHIAFEVAAPDYEACKARLAGLGIAITHEEEWPNGLRSFYFEDPDGHVLEVVPAGLWEKR</sequence>
<dbReference type="PROSITE" id="PS51819">
    <property type="entry name" value="VOC"/>
    <property type="match status" value="1"/>
</dbReference>
<name>M7N2M1_9BACT</name>
<accession>M7N2M1</accession>
<organism evidence="2 3">
    <name type="scientific">Cesiribacter andamanensis AMV16</name>
    <dbReference type="NCBI Taxonomy" id="1279009"/>
    <lineage>
        <taxon>Bacteria</taxon>
        <taxon>Pseudomonadati</taxon>
        <taxon>Bacteroidota</taxon>
        <taxon>Cytophagia</taxon>
        <taxon>Cytophagales</taxon>
        <taxon>Cesiribacteraceae</taxon>
        <taxon>Cesiribacter</taxon>
    </lineage>
</organism>
<dbReference type="STRING" id="1279009.ADICEAN_01956"/>
<dbReference type="Pfam" id="PF00903">
    <property type="entry name" value="Glyoxalase"/>
    <property type="match status" value="1"/>
</dbReference>
<dbReference type="InterPro" id="IPR037523">
    <property type="entry name" value="VOC_core"/>
</dbReference>
<dbReference type="InterPro" id="IPR029068">
    <property type="entry name" value="Glyas_Bleomycin-R_OHBP_Dase"/>
</dbReference>
<evidence type="ECO:0000259" key="1">
    <source>
        <dbReference type="PROSITE" id="PS51819"/>
    </source>
</evidence>
<dbReference type="PANTHER" id="PTHR21366">
    <property type="entry name" value="GLYOXALASE FAMILY PROTEIN"/>
    <property type="match status" value="1"/>
</dbReference>
<protein>
    <submittedName>
        <fullName evidence="2">Fosfomycin resistance protein FosB</fullName>
    </submittedName>
</protein>
<dbReference type="OrthoDB" id="192739at2"/>
<reference evidence="2 3" key="1">
    <citation type="journal article" date="2013" name="Genome Announc.">
        <title>Draft Genome Sequence of Cesiribacter andamanensis Strain AMV16T, Isolated from a Soil Sample from a Mud Volcano in the Andaman Islands, India.</title>
        <authorList>
            <person name="Shivaji S."/>
            <person name="Ara S."/>
            <person name="Begum Z."/>
            <person name="Srinivas T.N."/>
            <person name="Singh A."/>
            <person name="Kumar Pinnaka A."/>
        </authorList>
    </citation>
    <scope>NUCLEOTIDE SEQUENCE [LARGE SCALE GENOMIC DNA]</scope>
    <source>
        <strain evidence="2 3">AMV16</strain>
    </source>
</reference>
<dbReference type="PANTHER" id="PTHR21366:SF22">
    <property type="entry name" value="VOC DOMAIN-CONTAINING PROTEIN"/>
    <property type="match status" value="1"/>
</dbReference>
<dbReference type="AlphaFoldDB" id="M7N2M1"/>
<dbReference type="eggNOG" id="COG0346">
    <property type="taxonomic scope" value="Bacteria"/>
</dbReference>
<dbReference type="Proteomes" id="UP000011910">
    <property type="component" value="Unassembled WGS sequence"/>
</dbReference>
<dbReference type="Gene3D" id="3.10.180.10">
    <property type="entry name" value="2,3-Dihydroxybiphenyl 1,2-Dioxygenase, domain 1"/>
    <property type="match status" value="1"/>
</dbReference>
<gene>
    <name evidence="2" type="ORF">ADICEAN_01956</name>
</gene>
<dbReference type="InterPro" id="IPR050383">
    <property type="entry name" value="GlyoxalaseI/FosfomycinResist"/>
</dbReference>
<dbReference type="SUPFAM" id="SSF54593">
    <property type="entry name" value="Glyoxalase/Bleomycin resistance protein/Dihydroxybiphenyl dioxygenase"/>
    <property type="match status" value="1"/>
</dbReference>
<evidence type="ECO:0000313" key="3">
    <source>
        <dbReference type="Proteomes" id="UP000011910"/>
    </source>
</evidence>
<keyword evidence="3" id="KW-1185">Reference proteome</keyword>
<comment type="caution">
    <text evidence="2">The sequence shown here is derived from an EMBL/GenBank/DDBJ whole genome shotgun (WGS) entry which is preliminary data.</text>
</comment>
<evidence type="ECO:0000313" key="2">
    <source>
        <dbReference type="EMBL" id="EMR02918.1"/>
    </source>
</evidence>
<dbReference type="InterPro" id="IPR004360">
    <property type="entry name" value="Glyas_Fos-R_dOase_dom"/>
</dbReference>